<dbReference type="Gene3D" id="3.40.630.30">
    <property type="match status" value="1"/>
</dbReference>
<dbReference type="Pfam" id="PF13302">
    <property type="entry name" value="Acetyltransf_3"/>
    <property type="match status" value="1"/>
</dbReference>
<feature type="domain" description="N-acetyltransferase" evidence="1">
    <location>
        <begin position="24"/>
        <end position="177"/>
    </location>
</feature>
<sequence length="184" mass="20761">MFTWNLDGDMTLQVLELRHAPEFLAFVQENRAYLAEWLGWADEIRTIGAARAFIQHGLTSLSEGGLPRVGIWLDGRLVGGILFFPVDPLTRATEVGYWLGRAATGRGVMTRALKAMLHYAFDLVGVNRVGLQADVRNSRSRAVAERLDFTFEGVRRQSWQVRGELCDMATYSLLAAEWRERSQS</sequence>
<keyword evidence="2" id="KW-0808">Transferase</keyword>
<evidence type="ECO:0000259" key="1">
    <source>
        <dbReference type="PROSITE" id="PS51186"/>
    </source>
</evidence>
<dbReference type="EMBL" id="AP019376">
    <property type="protein sequence ID" value="BBH86518.1"/>
    <property type="molecule type" value="Genomic_DNA"/>
</dbReference>
<organism evidence="2">
    <name type="scientific">Thermosporothrix sp. COM3</name>
    <dbReference type="NCBI Taxonomy" id="2490863"/>
    <lineage>
        <taxon>Bacteria</taxon>
        <taxon>Bacillati</taxon>
        <taxon>Chloroflexota</taxon>
        <taxon>Ktedonobacteria</taxon>
        <taxon>Ktedonobacterales</taxon>
        <taxon>Thermosporotrichaceae</taxon>
        <taxon>Thermosporothrix</taxon>
    </lineage>
</organism>
<dbReference type="GO" id="GO:1990189">
    <property type="term" value="F:protein N-terminal-serine acetyltransferase activity"/>
    <property type="evidence" value="ECO:0007669"/>
    <property type="project" value="TreeGrafter"/>
</dbReference>
<gene>
    <name evidence="2" type="ORF">KTC_12690</name>
</gene>
<dbReference type="InterPro" id="IPR000182">
    <property type="entry name" value="GNAT_dom"/>
</dbReference>
<evidence type="ECO:0000313" key="2">
    <source>
        <dbReference type="EMBL" id="BBH86518.1"/>
    </source>
</evidence>
<dbReference type="PANTHER" id="PTHR43441">
    <property type="entry name" value="RIBOSOMAL-PROTEIN-SERINE ACETYLTRANSFERASE"/>
    <property type="match status" value="1"/>
</dbReference>
<protein>
    <submittedName>
        <fullName evidence="2">Ribosomal-protein-serine acetyltransferase</fullName>
    </submittedName>
</protein>
<dbReference type="SUPFAM" id="SSF55729">
    <property type="entry name" value="Acyl-CoA N-acyltransferases (Nat)"/>
    <property type="match status" value="1"/>
</dbReference>
<dbReference type="GO" id="GO:0005737">
    <property type="term" value="C:cytoplasm"/>
    <property type="evidence" value="ECO:0007669"/>
    <property type="project" value="TreeGrafter"/>
</dbReference>
<dbReference type="PROSITE" id="PS51186">
    <property type="entry name" value="GNAT"/>
    <property type="match status" value="1"/>
</dbReference>
<dbReference type="GO" id="GO:0008999">
    <property type="term" value="F:protein-N-terminal-alanine acetyltransferase activity"/>
    <property type="evidence" value="ECO:0007669"/>
    <property type="project" value="TreeGrafter"/>
</dbReference>
<dbReference type="InterPro" id="IPR016181">
    <property type="entry name" value="Acyl_CoA_acyltransferase"/>
</dbReference>
<dbReference type="AlphaFoldDB" id="A0A455SGM6"/>
<dbReference type="InterPro" id="IPR051908">
    <property type="entry name" value="Ribosomal_N-acetyltransferase"/>
</dbReference>
<accession>A0A455SGM6</accession>
<proteinExistence type="predicted"/>
<name>A0A455SGM6_9CHLR</name>
<reference evidence="2" key="1">
    <citation type="submission" date="2018-12" db="EMBL/GenBank/DDBJ databases">
        <title>Novel natural products biosynthetic potential of the class Ktedonobacteria.</title>
        <authorList>
            <person name="Zheng Y."/>
            <person name="Saitou A."/>
            <person name="Wang C.M."/>
            <person name="Toyoda A."/>
            <person name="Minakuchi Y."/>
            <person name="Sekiguchi Y."/>
            <person name="Ueda K."/>
            <person name="Takano H."/>
            <person name="Sakai Y."/>
            <person name="Yokota A."/>
            <person name="Yabe S."/>
        </authorList>
    </citation>
    <scope>NUCLEOTIDE SEQUENCE</scope>
    <source>
        <strain evidence="2">COM3</strain>
    </source>
</reference>
<dbReference type="PANTHER" id="PTHR43441:SF2">
    <property type="entry name" value="FAMILY ACETYLTRANSFERASE, PUTATIVE (AFU_ORTHOLOGUE AFUA_7G00850)-RELATED"/>
    <property type="match status" value="1"/>
</dbReference>